<evidence type="ECO:0000259" key="1">
    <source>
        <dbReference type="Pfam" id="PF23581"/>
    </source>
</evidence>
<dbReference type="Pfam" id="PF23581">
    <property type="entry name" value="DUF7135"/>
    <property type="match status" value="1"/>
</dbReference>
<evidence type="ECO:0000313" key="2">
    <source>
        <dbReference type="EMBL" id="KAL3538878.1"/>
    </source>
</evidence>
<protein>
    <recommendedName>
        <fullName evidence="1">DUF7135 domain-containing protein</fullName>
    </recommendedName>
</protein>
<proteinExistence type="predicted"/>
<reference evidence="2 3" key="1">
    <citation type="submission" date="2024-11" db="EMBL/GenBank/DDBJ databases">
        <title>A near-complete genome assembly of Cinchona calisaya.</title>
        <authorList>
            <person name="Lian D.C."/>
            <person name="Zhao X.W."/>
            <person name="Wei L."/>
        </authorList>
    </citation>
    <scope>NUCLEOTIDE SEQUENCE [LARGE SCALE GENOMIC DNA]</scope>
    <source>
        <tissue evidence="2">Nenye</tissue>
    </source>
</reference>
<dbReference type="Proteomes" id="UP001630127">
    <property type="component" value="Unassembled WGS sequence"/>
</dbReference>
<accession>A0ABD3B6L2</accession>
<name>A0ABD3B6L2_9GENT</name>
<dbReference type="EMBL" id="JBJUIK010000001">
    <property type="protein sequence ID" value="KAL3538878.1"/>
    <property type="molecule type" value="Genomic_DNA"/>
</dbReference>
<organism evidence="2 3">
    <name type="scientific">Cinchona calisaya</name>
    <dbReference type="NCBI Taxonomy" id="153742"/>
    <lineage>
        <taxon>Eukaryota</taxon>
        <taxon>Viridiplantae</taxon>
        <taxon>Streptophyta</taxon>
        <taxon>Embryophyta</taxon>
        <taxon>Tracheophyta</taxon>
        <taxon>Spermatophyta</taxon>
        <taxon>Magnoliopsida</taxon>
        <taxon>eudicotyledons</taxon>
        <taxon>Gunneridae</taxon>
        <taxon>Pentapetalae</taxon>
        <taxon>asterids</taxon>
        <taxon>lamiids</taxon>
        <taxon>Gentianales</taxon>
        <taxon>Rubiaceae</taxon>
        <taxon>Cinchonoideae</taxon>
        <taxon>Cinchoneae</taxon>
        <taxon>Cinchona</taxon>
    </lineage>
</organism>
<keyword evidence="3" id="KW-1185">Reference proteome</keyword>
<dbReference type="AlphaFoldDB" id="A0ABD3B6L2"/>
<gene>
    <name evidence="2" type="ORF">ACH5RR_002244</name>
</gene>
<feature type="domain" description="DUF7135" evidence="1">
    <location>
        <begin position="36"/>
        <end position="90"/>
    </location>
</feature>
<evidence type="ECO:0000313" key="3">
    <source>
        <dbReference type="Proteomes" id="UP001630127"/>
    </source>
</evidence>
<dbReference type="InterPro" id="IPR055559">
    <property type="entry name" value="CYPRO4_DUF7135"/>
</dbReference>
<comment type="caution">
    <text evidence="2">The sequence shown here is derived from an EMBL/GenBank/DDBJ whole genome shotgun (WGS) entry which is preliminary data.</text>
</comment>
<sequence>MMTTTTMMERKPKITTKMLPHRRLELRHRTLTSNIGSDDLEEESEDEGFWVLKVRKKVKVRVRISTDMQLKFFGEQMRVDFVDRGVWVLKILLGG</sequence>